<dbReference type="AlphaFoldDB" id="A0A7I8LLL9"/>
<dbReference type="EMBL" id="LR746280">
    <property type="protein sequence ID" value="CAA7410158.1"/>
    <property type="molecule type" value="Genomic_DNA"/>
</dbReference>
<dbReference type="Proteomes" id="UP000663760">
    <property type="component" value="Chromosome 17"/>
</dbReference>
<protein>
    <submittedName>
        <fullName evidence="2">Uncharacterized protein</fullName>
    </submittedName>
</protein>
<reference evidence="2" key="1">
    <citation type="submission" date="2020-02" db="EMBL/GenBank/DDBJ databases">
        <authorList>
            <person name="Scholz U."/>
            <person name="Mascher M."/>
            <person name="Fiebig A."/>
        </authorList>
    </citation>
    <scope>NUCLEOTIDE SEQUENCE</scope>
</reference>
<sequence>MRGLPVTDERSAVEEEHEGEEVERELGYLRAQGRRTTAVEDLFEAVGKTVIGIAQTAKNLKPAASRNREGNGKTTHLSGLVDPAEVGGGGCLVDVEYNPMVPMLSSTENMKKLQKGFLS</sequence>
<evidence type="ECO:0000313" key="2">
    <source>
        <dbReference type="EMBL" id="CAA7410158.1"/>
    </source>
</evidence>
<gene>
    <name evidence="2" type="ORF">SI8410_17020836</name>
</gene>
<name>A0A7I8LLL9_SPIIN</name>
<feature type="region of interest" description="Disordered" evidence="1">
    <location>
        <begin position="1"/>
        <end position="24"/>
    </location>
</feature>
<keyword evidence="3" id="KW-1185">Reference proteome</keyword>
<proteinExistence type="predicted"/>
<evidence type="ECO:0000256" key="1">
    <source>
        <dbReference type="SAM" id="MobiDB-lite"/>
    </source>
</evidence>
<feature type="region of interest" description="Disordered" evidence="1">
    <location>
        <begin position="62"/>
        <end position="81"/>
    </location>
</feature>
<accession>A0A7I8LLL9</accession>
<evidence type="ECO:0000313" key="3">
    <source>
        <dbReference type="Proteomes" id="UP000663760"/>
    </source>
</evidence>
<organism evidence="2 3">
    <name type="scientific">Spirodela intermedia</name>
    <name type="common">Intermediate duckweed</name>
    <dbReference type="NCBI Taxonomy" id="51605"/>
    <lineage>
        <taxon>Eukaryota</taxon>
        <taxon>Viridiplantae</taxon>
        <taxon>Streptophyta</taxon>
        <taxon>Embryophyta</taxon>
        <taxon>Tracheophyta</taxon>
        <taxon>Spermatophyta</taxon>
        <taxon>Magnoliopsida</taxon>
        <taxon>Liliopsida</taxon>
        <taxon>Araceae</taxon>
        <taxon>Lemnoideae</taxon>
        <taxon>Spirodela</taxon>
    </lineage>
</organism>